<gene>
    <name evidence="1" type="ORF">MCOR_54830</name>
</gene>
<protein>
    <submittedName>
        <fullName evidence="1">Uncharacterized protein</fullName>
    </submittedName>
</protein>
<proteinExistence type="predicted"/>
<evidence type="ECO:0000313" key="1">
    <source>
        <dbReference type="EMBL" id="CAC5422809.1"/>
    </source>
</evidence>
<reference evidence="1 2" key="1">
    <citation type="submission" date="2020-06" db="EMBL/GenBank/DDBJ databases">
        <authorList>
            <person name="Li R."/>
            <person name="Bekaert M."/>
        </authorList>
    </citation>
    <scope>NUCLEOTIDE SEQUENCE [LARGE SCALE GENOMIC DNA]</scope>
    <source>
        <strain evidence="2">wild</strain>
    </source>
</reference>
<dbReference type="AlphaFoldDB" id="A0A6J8EQC7"/>
<dbReference type="EMBL" id="CACVKT020009701">
    <property type="protein sequence ID" value="CAC5422809.1"/>
    <property type="molecule type" value="Genomic_DNA"/>
</dbReference>
<sequence length="454" mass="52547">MCQSIVGTEDNVKQIRLMNAVRDDLSIHKNEISITSGSYGEGLDMRGSDLDIMYVVRHIKVYDVKPRLNPNSAYLLMDTDNVKPGFTQLRLDSKCTSYYNCVQLADKYYLSSSLWKKDILTKNLDYTIHGPCVSDKDGLYDYAECLHYQVSSFSASMQYFNMERNLLYINDVEKTTSSTLLQLANNSFRGVFKILHSSSFIRGIQKTDSCEKSSIKYVYTYYMSMMSAVRAQSIPLNSAYSNNKYQYRQYKSCLCTLLKNIHHDAVSEWLMLASFFYKTKQYTRAVRIIMDCISKCTFEKLYPYIKMSDIHHRLFKLKSLQKKSIVHLWKYVLVDDIRFEVNSLLIPDELLIEVDYYPLRIPSSVYACFLCFLCHYHLNDARQCRDTLQGLQLVIECNYLNADLDAKAAAYNLLGVALQTVGETETARQAYLQSAELHIDPTDNPARKRVFLLE</sequence>
<dbReference type="OrthoDB" id="6110925at2759"/>
<name>A0A6J8EQC7_MYTCO</name>
<evidence type="ECO:0000313" key="2">
    <source>
        <dbReference type="Proteomes" id="UP000507470"/>
    </source>
</evidence>
<accession>A0A6J8EQC7</accession>
<organism evidence="1 2">
    <name type="scientific">Mytilus coruscus</name>
    <name type="common">Sea mussel</name>
    <dbReference type="NCBI Taxonomy" id="42192"/>
    <lineage>
        <taxon>Eukaryota</taxon>
        <taxon>Metazoa</taxon>
        <taxon>Spiralia</taxon>
        <taxon>Lophotrochozoa</taxon>
        <taxon>Mollusca</taxon>
        <taxon>Bivalvia</taxon>
        <taxon>Autobranchia</taxon>
        <taxon>Pteriomorphia</taxon>
        <taxon>Mytilida</taxon>
        <taxon>Mytiloidea</taxon>
        <taxon>Mytilidae</taxon>
        <taxon>Mytilinae</taxon>
        <taxon>Mytilus</taxon>
    </lineage>
</organism>
<dbReference type="Proteomes" id="UP000507470">
    <property type="component" value="Unassembled WGS sequence"/>
</dbReference>
<dbReference type="Gene3D" id="1.25.40.10">
    <property type="entry name" value="Tetratricopeptide repeat domain"/>
    <property type="match status" value="1"/>
</dbReference>
<keyword evidence="2" id="KW-1185">Reference proteome</keyword>
<dbReference type="InterPro" id="IPR011990">
    <property type="entry name" value="TPR-like_helical_dom_sf"/>
</dbReference>